<name>A0ABN9PYH0_9DINO</name>
<organism evidence="1 2">
    <name type="scientific">Prorocentrum cordatum</name>
    <dbReference type="NCBI Taxonomy" id="2364126"/>
    <lineage>
        <taxon>Eukaryota</taxon>
        <taxon>Sar</taxon>
        <taxon>Alveolata</taxon>
        <taxon>Dinophyceae</taxon>
        <taxon>Prorocentrales</taxon>
        <taxon>Prorocentraceae</taxon>
        <taxon>Prorocentrum</taxon>
    </lineage>
</organism>
<accession>A0ABN9PYH0</accession>
<feature type="non-terminal residue" evidence="1">
    <location>
        <position position="1"/>
    </location>
</feature>
<protein>
    <recommendedName>
        <fullName evidence="3">MULE transposase domain-containing protein</fullName>
    </recommendedName>
</protein>
<evidence type="ECO:0000313" key="2">
    <source>
        <dbReference type="Proteomes" id="UP001189429"/>
    </source>
</evidence>
<evidence type="ECO:0000313" key="1">
    <source>
        <dbReference type="EMBL" id="CAK0798375.1"/>
    </source>
</evidence>
<comment type="caution">
    <text evidence="1">The sequence shown here is derived from an EMBL/GenBank/DDBJ whole genome shotgun (WGS) entry which is preliminary data.</text>
</comment>
<feature type="non-terminal residue" evidence="1">
    <location>
        <position position="339"/>
    </location>
</feature>
<dbReference type="EMBL" id="CAUYUJ010001930">
    <property type="protein sequence ID" value="CAK0798375.1"/>
    <property type="molecule type" value="Genomic_DNA"/>
</dbReference>
<proteinExistence type="predicted"/>
<keyword evidence="2" id="KW-1185">Reference proteome</keyword>
<reference evidence="1" key="1">
    <citation type="submission" date="2023-10" db="EMBL/GenBank/DDBJ databases">
        <authorList>
            <person name="Chen Y."/>
            <person name="Shah S."/>
            <person name="Dougan E. K."/>
            <person name="Thang M."/>
            <person name="Chan C."/>
        </authorList>
    </citation>
    <scope>NUCLEOTIDE SEQUENCE [LARGE SCALE GENOMIC DNA]</scope>
</reference>
<gene>
    <name evidence="1" type="ORF">PCOR1329_LOCUS7145</name>
</gene>
<dbReference type="Proteomes" id="UP001189429">
    <property type="component" value="Unassembled WGS sequence"/>
</dbReference>
<sequence>VAREVAAQELSRLAVEQPFTPCTRVVSDVLGETDQPDKLAMPGNQSLKKRVWAARASEKGKKLKQGEDIEEPDYSSVSTVCIPKALMKYDDDPFLLYDAGQPAGEDRFLIFGTGASVQTLATCSRWFADGSFRISPEPFVQVYTIHGVVAGYALPLLYALLPNKKTTTYVQLFNAVRLLVSKVPGVKGVAGAVERISLDVEFAAYKGVCQVFPGVAADGCYFHLQQAIMRRIQDSGLTQKYFEDQAFRIRARCLGTLSFLPPGSIPGAFELLRGEFPPGEHHLLSYFEHTWVGELDRRKVSVTAKGPPKRAAPLFPLEFWSTHERALKGDELTNNIAER</sequence>
<evidence type="ECO:0008006" key="3">
    <source>
        <dbReference type="Google" id="ProtNLM"/>
    </source>
</evidence>